<dbReference type="Gene3D" id="3.30.260.10">
    <property type="entry name" value="TCP-1-like chaperonin intermediate domain"/>
    <property type="match status" value="1"/>
</dbReference>
<keyword evidence="2" id="KW-0547">Nucleotide-binding</keyword>
<dbReference type="Pfam" id="PF00118">
    <property type="entry name" value="Cpn60_TCP1"/>
    <property type="match status" value="1"/>
</dbReference>
<dbReference type="PANTHER" id="PTHR11353">
    <property type="entry name" value="CHAPERONIN"/>
    <property type="match status" value="1"/>
</dbReference>
<keyword evidence="4" id="KW-0143">Chaperone</keyword>
<dbReference type="InterPro" id="IPR027413">
    <property type="entry name" value="GROEL-like_equatorial_sf"/>
</dbReference>
<dbReference type="GO" id="GO:0140662">
    <property type="term" value="F:ATP-dependent protein folding chaperone"/>
    <property type="evidence" value="ECO:0007669"/>
    <property type="project" value="InterPro"/>
</dbReference>
<dbReference type="OrthoDB" id="1728029at2759"/>
<accession>A0A8S0UBA0</accession>
<dbReference type="Gramene" id="OE9A109114T1">
    <property type="protein sequence ID" value="OE9A109114C1"/>
    <property type="gene ID" value="OE9A109114"/>
</dbReference>
<evidence type="ECO:0000256" key="4">
    <source>
        <dbReference type="ARBA" id="ARBA00023186"/>
    </source>
</evidence>
<keyword evidence="3" id="KW-0067">ATP-binding</keyword>
<protein>
    <submittedName>
        <fullName evidence="5">T-complex protein 1 subunit theta</fullName>
    </submittedName>
</protein>
<evidence type="ECO:0000256" key="1">
    <source>
        <dbReference type="ARBA" id="ARBA00008020"/>
    </source>
</evidence>
<comment type="caution">
    <text evidence="5">The sequence shown here is derived from an EMBL/GenBank/DDBJ whole genome shotgun (WGS) entry which is preliminary data.</text>
</comment>
<evidence type="ECO:0000313" key="6">
    <source>
        <dbReference type="Proteomes" id="UP000594638"/>
    </source>
</evidence>
<gene>
    <name evidence="5" type="ORF">OLEA9_A109114</name>
</gene>
<evidence type="ECO:0000256" key="3">
    <source>
        <dbReference type="ARBA" id="ARBA00022840"/>
    </source>
</evidence>
<dbReference type="Proteomes" id="UP000594638">
    <property type="component" value="Unassembled WGS sequence"/>
</dbReference>
<keyword evidence="6" id="KW-1185">Reference proteome</keyword>
<evidence type="ECO:0000313" key="5">
    <source>
        <dbReference type="EMBL" id="CAA3013873.1"/>
    </source>
</evidence>
<organism evidence="5 6">
    <name type="scientific">Olea europaea subsp. europaea</name>
    <dbReference type="NCBI Taxonomy" id="158383"/>
    <lineage>
        <taxon>Eukaryota</taxon>
        <taxon>Viridiplantae</taxon>
        <taxon>Streptophyta</taxon>
        <taxon>Embryophyta</taxon>
        <taxon>Tracheophyta</taxon>
        <taxon>Spermatophyta</taxon>
        <taxon>Magnoliopsida</taxon>
        <taxon>eudicotyledons</taxon>
        <taxon>Gunneridae</taxon>
        <taxon>Pentapetalae</taxon>
        <taxon>asterids</taxon>
        <taxon>lamiids</taxon>
        <taxon>Lamiales</taxon>
        <taxon>Oleaceae</taxon>
        <taxon>Oleeae</taxon>
        <taxon>Olea</taxon>
    </lineage>
</organism>
<dbReference type="InterPro" id="IPR027409">
    <property type="entry name" value="GroEL-like_apical_dom_sf"/>
</dbReference>
<dbReference type="EMBL" id="CACTIH010007455">
    <property type="protein sequence ID" value="CAA3013873.1"/>
    <property type="molecule type" value="Genomic_DNA"/>
</dbReference>
<dbReference type="Gene3D" id="1.10.560.10">
    <property type="entry name" value="GroEL-like equatorial domain"/>
    <property type="match status" value="1"/>
</dbReference>
<proteinExistence type="inferred from homology"/>
<name>A0A8S0UBA0_OLEEU</name>
<dbReference type="Gene3D" id="3.50.7.10">
    <property type="entry name" value="GroEL"/>
    <property type="match status" value="1"/>
</dbReference>
<evidence type="ECO:0000256" key="2">
    <source>
        <dbReference type="ARBA" id="ARBA00022741"/>
    </source>
</evidence>
<sequence>MKEIDGIRVTVIKNDQGGNPVSTIVLRGSTNNDLGYIDSILVKEIGGIRVTVVKNDQGGNPIFTIVMQGNTDSVLDDLERAVDDGVNTYKAMCRDSRIILGAATTEIELARRLKEFSFKETWCLQGCVYNEYMDLYITIL</sequence>
<dbReference type="InterPro" id="IPR002423">
    <property type="entry name" value="Cpn60/GroEL/TCP-1"/>
</dbReference>
<dbReference type="SUPFAM" id="SSF54849">
    <property type="entry name" value="GroEL-intermediate domain like"/>
    <property type="match status" value="1"/>
</dbReference>
<dbReference type="GO" id="GO:0005524">
    <property type="term" value="F:ATP binding"/>
    <property type="evidence" value="ECO:0007669"/>
    <property type="project" value="UniProtKB-KW"/>
</dbReference>
<comment type="similarity">
    <text evidence="1">Belongs to the TCP-1 chaperonin family.</text>
</comment>
<dbReference type="InterPro" id="IPR017998">
    <property type="entry name" value="Chaperone_TCP-1"/>
</dbReference>
<dbReference type="InterPro" id="IPR027410">
    <property type="entry name" value="TCP-1-like_intermed_sf"/>
</dbReference>
<dbReference type="AlphaFoldDB" id="A0A8S0UBA0"/>
<reference evidence="5 6" key="1">
    <citation type="submission" date="2019-12" db="EMBL/GenBank/DDBJ databases">
        <authorList>
            <person name="Alioto T."/>
            <person name="Alioto T."/>
            <person name="Gomez Garrido J."/>
        </authorList>
    </citation>
    <scope>NUCLEOTIDE SEQUENCE [LARGE SCALE GENOMIC DNA]</scope>
</reference>